<proteinExistence type="predicted"/>
<reference evidence="1" key="1">
    <citation type="submission" date="2021-06" db="EMBL/GenBank/DDBJ databases">
        <authorList>
            <person name="Kallberg Y."/>
            <person name="Tangrot J."/>
            <person name="Rosling A."/>
        </authorList>
    </citation>
    <scope>NUCLEOTIDE SEQUENCE</scope>
    <source>
        <strain evidence="1">MA453B</strain>
    </source>
</reference>
<dbReference type="EMBL" id="CAJVPY010002527">
    <property type="protein sequence ID" value="CAG8563506.1"/>
    <property type="molecule type" value="Genomic_DNA"/>
</dbReference>
<gene>
    <name evidence="1" type="ORF">DERYTH_LOCUS5853</name>
</gene>
<comment type="caution">
    <text evidence="1">The sequence shown here is derived from an EMBL/GenBank/DDBJ whole genome shotgun (WGS) entry which is preliminary data.</text>
</comment>
<protein>
    <submittedName>
        <fullName evidence="1">28798_t:CDS:1</fullName>
    </submittedName>
</protein>
<sequence>MTSNNSFRSSRSREVCIEEPSLEIGSGFSFSKWDKKSPPLFKSSYDAKFINFVLI</sequence>
<dbReference type="Proteomes" id="UP000789405">
    <property type="component" value="Unassembled WGS sequence"/>
</dbReference>
<name>A0A9N9BEY7_9GLOM</name>
<accession>A0A9N9BEY7</accession>
<evidence type="ECO:0000313" key="1">
    <source>
        <dbReference type="EMBL" id="CAG8563506.1"/>
    </source>
</evidence>
<evidence type="ECO:0000313" key="2">
    <source>
        <dbReference type="Proteomes" id="UP000789405"/>
    </source>
</evidence>
<organism evidence="1 2">
    <name type="scientific">Dentiscutata erythropus</name>
    <dbReference type="NCBI Taxonomy" id="1348616"/>
    <lineage>
        <taxon>Eukaryota</taxon>
        <taxon>Fungi</taxon>
        <taxon>Fungi incertae sedis</taxon>
        <taxon>Mucoromycota</taxon>
        <taxon>Glomeromycotina</taxon>
        <taxon>Glomeromycetes</taxon>
        <taxon>Diversisporales</taxon>
        <taxon>Gigasporaceae</taxon>
        <taxon>Dentiscutata</taxon>
    </lineage>
</organism>
<keyword evidence="2" id="KW-1185">Reference proteome</keyword>
<dbReference type="AlphaFoldDB" id="A0A9N9BEY7"/>